<keyword evidence="3 8" id="KW-0812">Transmembrane</keyword>
<evidence type="ECO:0000256" key="3">
    <source>
        <dbReference type="ARBA" id="ARBA00022692"/>
    </source>
</evidence>
<keyword evidence="5 9" id="KW-1133">Transmembrane helix</keyword>
<protein>
    <recommendedName>
        <fullName evidence="10">GOLD domain-containing protein</fullName>
    </recommendedName>
</protein>
<dbReference type="AlphaFoldDB" id="A0A2N3MYG9"/>
<dbReference type="OrthoDB" id="1929172at2759"/>
<dbReference type="FunCoup" id="A0A2N3MYG9">
    <property type="interactions" value="54"/>
</dbReference>
<dbReference type="PROSITE" id="PS50866">
    <property type="entry name" value="GOLD"/>
    <property type="match status" value="1"/>
</dbReference>
<dbReference type="GO" id="GO:0016020">
    <property type="term" value="C:membrane"/>
    <property type="evidence" value="ECO:0007669"/>
    <property type="project" value="UniProtKB-SubCell"/>
</dbReference>
<evidence type="ECO:0000256" key="1">
    <source>
        <dbReference type="ARBA" id="ARBA00004479"/>
    </source>
</evidence>
<dbReference type="STRING" id="41688.A0A2N3MYG9"/>
<keyword evidence="12" id="KW-1185">Reference proteome</keyword>
<dbReference type="InterPro" id="IPR036598">
    <property type="entry name" value="GOLD_dom_sf"/>
</dbReference>
<comment type="similarity">
    <text evidence="2 8">Belongs to the EMP24/GP25L family.</text>
</comment>
<keyword evidence="6 9" id="KW-0472">Membrane</keyword>
<dbReference type="PANTHER" id="PTHR22811">
    <property type="entry name" value="TRANSMEMBRANE EMP24 DOMAIN-CONTAINING PROTEIN"/>
    <property type="match status" value="1"/>
</dbReference>
<evidence type="ECO:0000313" key="11">
    <source>
        <dbReference type="EMBL" id="PKS05227.1"/>
    </source>
</evidence>
<feature type="transmembrane region" description="Helical" evidence="9">
    <location>
        <begin position="224"/>
        <end position="246"/>
    </location>
</feature>
<evidence type="ECO:0000256" key="5">
    <source>
        <dbReference type="ARBA" id="ARBA00022989"/>
    </source>
</evidence>
<dbReference type="Pfam" id="PF01105">
    <property type="entry name" value="EMP24_GP25L"/>
    <property type="match status" value="1"/>
</dbReference>
<dbReference type="InterPro" id="IPR015720">
    <property type="entry name" value="Emp24-like"/>
</dbReference>
<feature type="domain" description="GOLD" evidence="10">
    <location>
        <begin position="76"/>
        <end position="159"/>
    </location>
</feature>
<dbReference type="Proteomes" id="UP000233524">
    <property type="component" value="Unassembled WGS sequence"/>
</dbReference>
<keyword evidence="4" id="KW-0732">Signal</keyword>
<evidence type="ECO:0000256" key="9">
    <source>
        <dbReference type="SAM" id="Phobius"/>
    </source>
</evidence>
<comment type="caution">
    <text evidence="11">The sequence shown here is derived from an EMBL/GenBank/DDBJ whole genome shotgun (WGS) entry which is preliminary data.</text>
</comment>
<dbReference type="GO" id="GO:0012505">
    <property type="term" value="C:endomembrane system"/>
    <property type="evidence" value="ECO:0007669"/>
    <property type="project" value="UniProtKB-SubCell"/>
</dbReference>
<evidence type="ECO:0000256" key="4">
    <source>
        <dbReference type="ARBA" id="ARBA00022729"/>
    </source>
</evidence>
<comment type="subcellular location">
    <subcellularLocation>
        <location evidence="7">Endomembrane system</location>
        <topology evidence="7">Single-pass membrane protein</topology>
    </subcellularLocation>
    <subcellularLocation>
        <location evidence="1 8">Membrane</location>
        <topology evidence="1 8">Single-pass type I membrane protein</topology>
    </subcellularLocation>
</comment>
<organism evidence="11 12">
    <name type="scientific">Lomentospora prolificans</name>
    <dbReference type="NCBI Taxonomy" id="41688"/>
    <lineage>
        <taxon>Eukaryota</taxon>
        <taxon>Fungi</taxon>
        <taxon>Dikarya</taxon>
        <taxon>Ascomycota</taxon>
        <taxon>Pezizomycotina</taxon>
        <taxon>Sordariomycetes</taxon>
        <taxon>Hypocreomycetidae</taxon>
        <taxon>Microascales</taxon>
        <taxon>Microascaceae</taxon>
        <taxon>Lomentospora</taxon>
    </lineage>
</organism>
<reference evidence="11 12" key="1">
    <citation type="journal article" date="2017" name="G3 (Bethesda)">
        <title>First Draft Genome Sequence of the Pathogenic Fungus Lomentospora prolificans (Formerly Scedosporium prolificans).</title>
        <authorList>
            <person name="Luo R."/>
            <person name="Zimin A."/>
            <person name="Workman R."/>
            <person name="Fan Y."/>
            <person name="Pertea G."/>
            <person name="Grossman N."/>
            <person name="Wear M.P."/>
            <person name="Jia B."/>
            <person name="Miller H."/>
            <person name="Casadevall A."/>
            <person name="Timp W."/>
            <person name="Zhang S.X."/>
            <person name="Salzberg S.L."/>
        </authorList>
    </citation>
    <scope>NUCLEOTIDE SEQUENCE [LARGE SCALE GENOMIC DNA]</scope>
    <source>
        <strain evidence="11 12">JHH-5317</strain>
    </source>
</reference>
<evidence type="ECO:0000259" key="10">
    <source>
        <dbReference type="PROSITE" id="PS50866"/>
    </source>
</evidence>
<evidence type="ECO:0000313" key="12">
    <source>
        <dbReference type="Proteomes" id="UP000233524"/>
    </source>
</evidence>
<dbReference type="InterPro" id="IPR009038">
    <property type="entry name" value="GOLD_dom"/>
</dbReference>
<dbReference type="InParanoid" id="A0A2N3MYG9"/>
<proteinExistence type="inferred from homology"/>
<evidence type="ECO:0000256" key="8">
    <source>
        <dbReference type="RuleBase" id="RU003827"/>
    </source>
</evidence>
<sequence>MRSPQFGSADVIKEAETGLKEFNLFVSSAGTLDFSMLRHRSHGIMKLSLLVCSIISLLVSEAAATALTYKLGSSEKACFYSVTKKEAEKIAFYFAVQSGGSFDVDYIVTGPGGKVILNGEKERQGDFVFTANFPGDYEFCFSNEMSTFADKFVDFEISVENEARAELPSKQGTSPEHTSLLEESVYKISSQLSTISRNQKYFRTRENRNFSTVRSTEQRIVNFSLVQCCLIVCMGALQVFIVRFFFQGARKGYV</sequence>
<dbReference type="SUPFAM" id="SSF101576">
    <property type="entry name" value="Supernatant protein factor (SPF), C-terminal domain"/>
    <property type="match status" value="1"/>
</dbReference>
<evidence type="ECO:0000256" key="7">
    <source>
        <dbReference type="ARBA" id="ARBA00037847"/>
    </source>
</evidence>
<evidence type="ECO:0000256" key="2">
    <source>
        <dbReference type="ARBA" id="ARBA00007104"/>
    </source>
</evidence>
<dbReference type="SMART" id="SM01190">
    <property type="entry name" value="EMP24_GP25L"/>
    <property type="match status" value="1"/>
</dbReference>
<dbReference type="VEuPathDB" id="FungiDB:jhhlp_008598"/>
<gene>
    <name evidence="11" type="ORF">jhhlp_008598</name>
</gene>
<evidence type="ECO:0000256" key="6">
    <source>
        <dbReference type="ARBA" id="ARBA00023136"/>
    </source>
</evidence>
<accession>A0A2N3MYG9</accession>
<dbReference type="EMBL" id="NLAX01001623">
    <property type="protein sequence ID" value="PKS05227.1"/>
    <property type="molecule type" value="Genomic_DNA"/>
</dbReference>
<name>A0A2N3MYG9_9PEZI</name>